<evidence type="ECO:0000256" key="1">
    <source>
        <dbReference type="ARBA" id="ARBA00004496"/>
    </source>
</evidence>
<reference evidence="14" key="1">
    <citation type="submission" date="2020-10" db="EMBL/GenBank/DDBJ databases">
        <authorList>
            <person name="Gilroy R."/>
        </authorList>
    </citation>
    <scope>NUCLEOTIDE SEQUENCE</scope>
    <source>
        <strain evidence="14">13766</strain>
    </source>
</reference>
<keyword evidence="9 12" id="KW-0961">Cell wall biogenesis/degradation</keyword>
<evidence type="ECO:0000256" key="10">
    <source>
        <dbReference type="ARBA" id="ARBA00038367"/>
    </source>
</evidence>
<feature type="binding site" evidence="12">
    <location>
        <begin position="22"/>
        <end position="23"/>
    </location>
    <ligand>
        <name>phosphoenolpyruvate</name>
        <dbReference type="ChEBI" id="CHEBI:58702"/>
    </ligand>
</feature>
<evidence type="ECO:0000256" key="3">
    <source>
        <dbReference type="ARBA" id="ARBA00022490"/>
    </source>
</evidence>
<dbReference type="GO" id="GO:0019277">
    <property type="term" value="P:UDP-N-acetylgalactosamine biosynthetic process"/>
    <property type="evidence" value="ECO:0007669"/>
    <property type="project" value="InterPro"/>
</dbReference>
<evidence type="ECO:0000313" key="14">
    <source>
        <dbReference type="EMBL" id="HIS93295.1"/>
    </source>
</evidence>
<comment type="caution">
    <text evidence="12">Lacks conserved residue(s) required for the propagation of feature annotation.</text>
</comment>
<feature type="binding site" evidence="12">
    <location>
        <position position="92"/>
    </location>
    <ligand>
        <name>UDP-N-acetyl-alpha-D-glucosamine</name>
        <dbReference type="ChEBI" id="CHEBI:57705"/>
    </ligand>
</feature>
<dbReference type="PANTHER" id="PTHR43783:SF1">
    <property type="entry name" value="UDP-N-ACETYLGLUCOSAMINE 1-CARBOXYVINYLTRANSFERASE"/>
    <property type="match status" value="1"/>
</dbReference>
<accession>A0A9D1K6P9</accession>
<dbReference type="EMBL" id="DVJN01000191">
    <property type="protein sequence ID" value="HIS93295.1"/>
    <property type="molecule type" value="Genomic_DNA"/>
</dbReference>
<dbReference type="InterPro" id="IPR050068">
    <property type="entry name" value="MurA_subfamily"/>
</dbReference>
<comment type="subcellular location">
    <subcellularLocation>
        <location evidence="1 12">Cytoplasm</location>
    </subcellularLocation>
</comment>
<dbReference type="GO" id="GO:0051301">
    <property type="term" value="P:cell division"/>
    <property type="evidence" value="ECO:0007669"/>
    <property type="project" value="UniProtKB-KW"/>
</dbReference>
<dbReference type="GO" id="GO:0071555">
    <property type="term" value="P:cell wall organization"/>
    <property type="evidence" value="ECO:0007669"/>
    <property type="project" value="UniProtKB-KW"/>
</dbReference>
<evidence type="ECO:0000256" key="9">
    <source>
        <dbReference type="ARBA" id="ARBA00023316"/>
    </source>
</evidence>
<feature type="domain" description="Enolpyruvate transferase" evidence="13">
    <location>
        <begin position="8"/>
        <end position="402"/>
    </location>
</feature>
<keyword evidence="12" id="KW-0670">Pyruvate</keyword>
<keyword evidence="8 12" id="KW-0131">Cell cycle</keyword>
<evidence type="ECO:0000256" key="2">
    <source>
        <dbReference type="ARBA" id="ARBA00004752"/>
    </source>
</evidence>
<evidence type="ECO:0000256" key="7">
    <source>
        <dbReference type="ARBA" id="ARBA00022984"/>
    </source>
</evidence>
<dbReference type="NCBIfam" id="NF006873">
    <property type="entry name" value="PRK09369.1"/>
    <property type="match status" value="1"/>
</dbReference>
<dbReference type="InterPro" id="IPR036968">
    <property type="entry name" value="Enolpyruvate_Tfrase_sf"/>
</dbReference>
<evidence type="ECO:0000313" key="15">
    <source>
        <dbReference type="Proteomes" id="UP000824140"/>
    </source>
</evidence>
<dbReference type="HAMAP" id="MF_00111">
    <property type="entry name" value="MurA"/>
    <property type="match status" value="1"/>
</dbReference>
<feature type="binding site" evidence="12">
    <location>
        <position position="304"/>
    </location>
    <ligand>
        <name>UDP-N-acetyl-alpha-D-glucosamine</name>
        <dbReference type="ChEBI" id="CHEBI:57705"/>
    </ligand>
</feature>
<comment type="catalytic activity">
    <reaction evidence="11 12">
        <text>phosphoenolpyruvate + UDP-N-acetyl-alpha-D-glucosamine = UDP-N-acetyl-3-O-(1-carboxyvinyl)-alpha-D-glucosamine + phosphate</text>
        <dbReference type="Rhea" id="RHEA:18681"/>
        <dbReference type="ChEBI" id="CHEBI:43474"/>
        <dbReference type="ChEBI" id="CHEBI:57705"/>
        <dbReference type="ChEBI" id="CHEBI:58702"/>
        <dbReference type="ChEBI" id="CHEBI:68483"/>
        <dbReference type="EC" id="2.5.1.7"/>
    </reaction>
</comment>
<dbReference type="InterPro" id="IPR001986">
    <property type="entry name" value="Enolpyruvate_Tfrase_dom"/>
</dbReference>
<name>A0A9D1K6P9_9FIRM</name>
<feature type="modified residue" description="2-(S-cysteinyl)pyruvic acid O-phosphothioketal" evidence="12">
    <location>
        <position position="116"/>
    </location>
</feature>
<dbReference type="GO" id="GO:0008760">
    <property type="term" value="F:UDP-N-acetylglucosamine 1-carboxyvinyltransferase activity"/>
    <property type="evidence" value="ECO:0007669"/>
    <property type="project" value="UniProtKB-UniRule"/>
</dbReference>
<dbReference type="AlphaFoldDB" id="A0A9D1K6P9"/>
<comment type="pathway">
    <text evidence="2 12">Cell wall biogenesis; peptidoglycan biosynthesis.</text>
</comment>
<dbReference type="CDD" id="cd01555">
    <property type="entry name" value="UdpNAET"/>
    <property type="match status" value="1"/>
</dbReference>
<proteinExistence type="inferred from homology"/>
<comment type="caution">
    <text evidence="14">The sequence shown here is derived from an EMBL/GenBank/DDBJ whole genome shotgun (WGS) entry which is preliminary data.</text>
</comment>
<dbReference type="Pfam" id="PF00275">
    <property type="entry name" value="EPSP_synthase"/>
    <property type="match status" value="1"/>
</dbReference>
<evidence type="ECO:0000256" key="11">
    <source>
        <dbReference type="ARBA" id="ARBA00047527"/>
    </source>
</evidence>
<sequence>MDVYRIAGGRRIGGTARVRAAKNAVLPILAAALLTDETVIVQNCPRIADVDNMLAILETLGCQCSREGAQVSIGASGATGWEMPRHLSKSLRSSIFMMGSILGRFRRATVTYPGGCEIGQRPIDLHLKGLRALGVSLREAHGMIYCDGARLHGGEVHLDFPSVGATENVMMAAALAPGRSAILNAAREPEIVDLQRFMNAMGAKIEGAGTDRIVIEGVERLHGACYEPVPDRIVAGTYLVAAAITGGEIEVSGARGADLAAVLDKLRCAGCEVEAQETGIFLRAPEKLSAIEVSTQPYPGFPTDMQAQMMALCCVASGTSVIVENVFENRFGHAPQLRCMGADIRLFDRMAVVRGGRLTGARVAARDLRGGAALTLAGLCAEGVTEVEGVPLIDRGYEALDEALNALGADIRRIQ</sequence>
<keyword evidence="6 12" id="KW-0133">Cell shape</keyword>
<evidence type="ECO:0000256" key="8">
    <source>
        <dbReference type="ARBA" id="ARBA00023306"/>
    </source>
</evidence>
<gene>
    <name evidence="12 14" type="primary">murA</name>
    <name evidence="14" type="ORF">IAA84_09795</name>
</gene>
<feature type="active site" description="Proton donor" evidence="12">
    <location>
        <position position="116"/>
    </location>
</feature>
<comment type="similarity">
    <text evidence="10 12">Belongs to the EPSP synthase family. MurA subfamily.</text>
</comment>
<keyword evidence="4 12" id="KW-0132">Cell division</keyword>
<dbReference type="InterPro" id="IPR013792">
    <property type="entry name" value="RNA3'P_cycl/enolpyr_Trfase_a/b"/>
</dbReference>
<keyword evidence="3 12" id="KW-0963">Cytoplasm</keyword>
<keyword evidence="5 12" id="KW-0808">Transferase</keyword>
<dbReference type="PANTHER" id="PTHR43783">
    <property type="entry name" value="UDP-N-ACETYLGLUCOSAMINE 1-CARBOXYVINYLTRANSFERASE"/>
    <property type="match status" value="1"/>
</dbReference>
<feature type="binding site" evidence="12">
    <location>
        <position position="326"/>
    </location>
    <ligand>
        <name>UDP-N-acetyl-alpha-D-glucosamine</name>
        <dbReference type="ChEBI" id="CHEBI:57705"/>
    </ligand>
</feature>
<keyword evidence="7 12" id="KW-0573">Peptidoglycan synthesis</keyword>
<dbReference type="InterPro" id="IPR005750">
    <property type="entry name" value="UDP_GlcNAc_COvinyl_MurA"/>
</dbReference>
<dbReference type="GO" id="GO:0005737">
    <property type="term" value="C:cytoplasm"/>
    <property type="evidence" value="ECO:0007669"/>
    <property type="project" value="UniProtKB-SubCell"/>
</dbReference>
<evidence type="ECO:0000256" key="12">
    <source>
        <dbReference type="HAMAP-Rule" id="MF_00111"/>
    </source>
</evidence>
<reference evidence="14" key="2">
    <citation type="journal article" date="2021" name="PeerJ">
        <title>Extensive microbial diversity within the chicken gut microbiome revealed by metagenomics and culture.</title>
        <authorList>
            <person name="Gilroy R."/>
            <person name="Ravi A."/>
            <person name="Getino M."/>
            <person name="Pursley I."/>
            <person name="Horton D.L."/>
            <person name="Alikhan N.F."/>
            <person name="Baker D."/>
            <person name="Gharbi K."/>
            <person name="Hall N."/>
            <person name="Watson M."/>
            <person name="Adriaenssens E.M."/>
            <person name="Foster-Nyarko E."/>
            <person name="Jarju S."/>
            <person name="Secka A."/>
            <person name="Antonio M."/>
            <person name="Oren A."/>
            <person name="Chaudhuri R.R."/>
            <person name="La Ragione R."/>
            <person name="Hildebrand F."/>
            <person name="Pallen M.J."/>
        </authorList>
    </citation>
    <scope>NUCLEOTIDE SEQUENCE</scope>
    <source>
        <strain evidence="14">13766</strain>
    </source>
</reference>
<dbReference type="Gene3D" id="3.65.10.10">
    <property type="entry name" value="Enolpyruvate transferase domain"/>
    <property type="match status" value="2"/>
</dbReference>
<dbReference type="EC" id="2.5.1.7" evidence="12"/>
<evidence type="ECO:0000256" key="6">
    <source>
        <dbReference type="ARBA" id="ARBA00022960"/>
    </source>
</evidence>
<dbReference type="NCBIfam" id="TIGR01072">
    <property type="entry name" value="murA"/>
    <property type="match status" value="1"/>
</dbReference>
<protein>
    <recommendedName>
        <fullName evidence="12">UDP-N-acetylglucosamine 1-carboxyvinyltransferase</fullName>
        <ecNumber evidence="12">2.5.1.7</ecNumber>
    </recommendedName>
    <alternativeName>
        <fullName evidence="12">Enoylpyruvate transferase</fullName>
    </alternativeName>
    <alternativeName>
        <fullName evidence="12">UDP-N-acetylglucosamine enolpyruvyl transferase</fullName>
        <shortName evidence="12">EPT</shortName>
    </alternativeName>
</protein>
<organism evidence="14 15">
    <name type="scientific">Candidatus Alectryocaccomicrobium excrementavium</name>
    <dbReference type="NCBI Taxonomy" id="2840668"/>
    <lineage>
        <taxon>Bacteria</taxon>
        <taxon>Bacillati</taxon>
        <taxon>Bacillota</taxon>
        <taxon>Clostridia</taxon>
        <taxon>Candidatus Alectryocaccomicrobium</taxon>
    </lineage>
</organism>
<dbReference type="SUPFAM" id="SSF55205">
    <property type="entry name" value="EPT/RTPC-like"/>
    <property type="match status" value="1"/>
</dbReference>
<dbReference type="GO" id="GO:0008360">
    <property type="term" value="P:regulation of cell shape"/>
    <property type="evidence" value="ECO:0007669"/>
    <property type="project" value="UniProtKB-KW"/>
</dbReference>
<evidence type="ECO:0000259" key="13">
    <source>
        <dbReference type="Pfam" id="PF00275"/>
    </source>
</evidence>
<evidence type="ECO:0000256" key="4">
    <source>
        <dbReference type="ARBA" id="ARBA00022618"/>
    </source>
</evidence>
<feature type="binding site" evidence="12">
    <location>
        <begin position="121"/>
        <end position="125"/>
    </location>
    <ligand>
        <name>UDP-N-acetyl-alpha-D-glucosamine</name>
        <dbReference type="ChEBI" id="CHEBI:57705"/>
    </ligand>
</feature>
<dbReference type="GO" id="GO:0009252">
    <property type="term" value="P:peptidoglycan biosynthetic process"/>
    <property type="evidence" value="ECO:0007669"/>
    <property type="project" value="UniProtKB-UniRule"/>
</dbReference>
<dbReference type="Proteomes" id="UP000824140">
    <property type="component" value="Unassembled WGS sequence"/>
</dbReference>
<evidence type="ECO:0000256" key="5">
    <source>
        <dbReference type="ARBA" id="ARBA00022679"/>
    </source>
</evidence>
<comment type="function">
    <text evidence="12">Cell wall formation. Adds enolpyruvyl to UDP-N-acetylglucosamine.</text>
</comment>